<evidence type="ECO:0000313" key="2">
    <source>
        <dbReference type="Proteomes" id="UP001232584"/>
    </source>
</evidence>
<gene>
    <name evidence="1" type="ORF">QOZ92_001048</name>
</gene>
<dbReference type="EMBL" id="JAUSWG010000003">
    <property type="protein sequence ID" value="MDQ0555935.1"/>
    <property type="molecule type" value="Genomic_DNA"/>
</dbReference>
<sequence length="64" mass="7527">MLTKNRISGLRLNNIKMDNNRQRWGSNCFHCMAVLEVALRNLLDIRIGLRVRLDTITEKNLVFK</sequence>
<organism evidence="1 2">
    <name type="scientific">Paraclostridium ghonii</name>
    <dbReference type="NCBI Taxonomy" id="29358"/>
    <lineage>
        <taxon>Bacteria</taxon>
        <taxon>Bacillati</taxon>
        <taxon>Bacillota</taxon>
        <taxon>Clostridia</taxon>
        <taxon>Peptostreptococcales</taxon>
        <taxon>Peptostreptococcaceae</taxon>
        <taxon>Paraclostridium</taxon>
    </lineage>
</organism>
<dbReference type="RefSeq" id="WP_307504120.1">
    <property type="nucleotide sequence ID" value="NZ_BAAACE010000014.1"/>
</dbReference>
<evidence type="ECO:0000313" key="1">
    <source>
        <dbReference type="EMBL" id="MDQ0555935.1"/>
    </source>
</evidence>
<proteinExistence type="predicted"/>
<accession>A0ABU0MYK5</accession>
<name>A0ABU0MYK5_9FIRM</name>
<reference evidence="1 2" key="1">
    <citation type="submission" date="2023-07" db="EMBL/GenBank/DDBJ databases">
        <title>Genomic Encyclopedia of Type Strains, Phase IV (KMG-IV): sequencing the most valuable type-strain genomes for metagenomic binning, comparative biology and taxonomic classification.</title>
        <authorList>
            <person name="Goeker M."/>
        </authorList>
    </citation>
    <scope>NUCLEOTIDE SEQUENCE [LARGE SCALE GENOMIC DNA]</scope>
    <source>
        <strain evidence="1 2">DSM 15049</strain>
    </source>
</reference>
<comment type="caution">
    <text evidence="1">The sequence shown here is derived from an EMBL/GenBank/DDBJ whole genome shotgun (WGS) entry which is preliminary data.</text>
</comment>
<dbReference type="Proteomes" id="UP001232584">
    <property type="component" value="Unassembled WGS sequence"/>
</dbReference>
<protein>
    <submittedName>
        <fullName evidence="1">Uncharacterized protein</fullName>
    </submittedName>
</protein>
<keyword evidence="2" id="KW-1185">Reference proteome</keyword>